<evidence type="ECO:0000313" key="3">
    <source>
        <dbReference type="Proteomes" id="UP000183508"/>
    </source>
</evidence>
<accession>A0A1I7JD73</accession>
<dbReference type="EMBL" id="FPBV01000009">
    <property type="protein sequence ID" value="SFU83137.1"/>
    <property type="molecule type" value="Genomic_DNA"/>
</dbReference>
<dbReference type="Pfam" id="PF03190">
    <property type="entry name" value="Thioredox_DsbH"/>
    <property type="match status" value="1"/>
</dbReference>
<dbReference type="Gene3D" id="3.40.30.10">
    <property type="entry name" value="Glutaredoxin"/>
    <property type="match status" value="1"/>
</dbReference>
<dbReference type="Proteomes" id="UP000183508">
    <property type="component" value="Unassembled WGS sequence"/>
</dbReference>
<dbReference type="PIRSF" id="PIRSF006402">
    <property type="entry name" value="UCP006402_thioredoxin"/>
    <property type="match status" value="1"/>
</dbReference>
<evidence type="ECO:0000313" key="2">
    <source>
        <dbReference type="EMBL" id="SFU83137.1"/>
    </source>
</evidence>
<dbReference type="PANTHER" id="PTHR42899:SF1">
    <property type="entry name" value="SPERMATOGENESIS-ASSOCIATED PROTEIN 20"/>
    <property type="match status" value="1"/>
</dbReference>
<dbReference type="Gene3D" id="1.50.10.10">
    <property type="match status" value="1"/>
</dbReference>
<evidence type="ECO:0000259" key="1">
    <source>
        <dbReference type="Pfam" id="PF03190"/>
    </source>
</evidence>
<dbReference type="InterPro" id="IPR004879">
    <property type="entry name" value="Ssp411-like_TRX"/>
</dbReference>
<dbReference type="PANTHER" id="PTHR42899">
    <property type="entry name" value="SPERMATOGENESIS-ASSOCIATED PROTEIN 20"/>
    <property type="match status" value="1"/>
</dbReference>
<dbReference type="SUPFAM" id="SSF52833">
    <property type="entry name" value="Thioredoxin-like"/>
    <property type="match status" value="1"/>
</dbReference>
<proteinExistence type="predicted"/>
<feature type="domain" description="Spermatogenesis-associated protein 20-like TRX" evidence="1">
    <location>
        <begin position="9"/>
        <end position="170"/>
    </location>
</feature>
<reference evidence="3" key="1">
    <citation type="submission" date="2016-10" db="EMBL/GenBank/DDBJ databases">
        <authorList>
            <person name="Varghese N."/>
        </authorList>
    </citation>
    <scope>NUCLEOTIDE SEQUENCE [LARGE SCALE GENOMIC DNA]</scope>
    <source>
        <strain evidence="3">DSM 17980</strain>
    </source>
</reference>
<gene>
    <name evidence="2" type="ORF">SAMN05421543_109125</name>
</gene>
<keyword evidence="3" id="KW-1185">Reference proteome</keyword>
<dbReference type="InterPro" id="IPR012341">
    <property type="entry name" value="6hp_glycosidase-like_sf"/>
</dbReference>
<dbReference type="InterPro" id="IPR024705">
    <property type="entry name" value="Ssp411"/>
</dbReference>
<sequence>MLLTTQQKPNRLANEKSPYLLQHAYNPVDWHPWGKEAFDRAKQEDKLVFLSIGYSTCHWCHVMAHESFEDEEVAAYLNEHFVSVKVDREERPDIDHIYMTVCQALTGQGGWPLTVILTPEQEPVFAGTYFPKRRRFGRIGLMELLKQIHLAWTRDRDKVLSAGQDIARHVKQAFAAQGRPGDADEGFVRRMYEQLRSQYDAEYGGFGDAPKFPTPHQLIFLLRYGHLRGEAEATEMASNTLERMYRGGLYDHVGFGFARYSTDRRWLVPHFEKMLYDNALLALAYTEAYQATGRPLFAAVARDVLTYLLRDMRDPEGAFHAAEDADSEGEEGKYYLWTVDEVRAVLGDELGDRYCRCFDITPAGNFEGRSIPNLVERTMEAFAREEGLDPDEWRAQVREAHERLRAARERRVRPHRDDKILTAWNALAAAALARAGRVLAEPAWVEAAEQVYRFVHRHLIRPDGRLLARYRDGDAAHLAYADDYAFWVWAALELYEATFGMDYLNGALRLQQDMQRLFWDEARGGYYFYGSDGEVLLARPKEMYDGAIPSANSVAAWNLLKLARITGQPEWTALAERQLSACAGEAARHPAGYTQFGIAVLMALGPSREIVIAGPPEDEDTARMRAVLQRTYLPNAILLAHDGAEGQRRLADLAPFVASQGLVNGRPAAYVCEQYACQQPVFDAGALARSLSSGHPS</sequence>
<dbReference type="InterPro" id="IPR036249">
    <property type="entry name" value="Thioredoxin-like_sf"/>
</dbReference>
<dbReference type="InterPro" id="IPR008928">
    <property type="entry name" value="6-hairpin_glycosidase_sf"/>
</dbReference>
<name>A0A1I7JD73_9BACL</name>
<dbReference type="GO" id="GO:0005975">
    <property type="term" value="P:carbohydrate metabolic process"/>
    <property type="evidence" value="ECO:0007669"/>
    <property type="project" value="InterPro"/>
</dbReference>
<organism evidence="2 3">
    <name type="scientific">Alicyclobacillus macrosporangiidus</name>
    <dbReference type="NCBI Taxonomy" id="392015"/>
    <lineage>
        <taxon>Bacteria</taxon>
        <taxon>Bacillati</taxon>
        <taxon>Bacillota</taxon>
        <taxon>Bacilli</taxon>
        <taxon>Bacillales</taxon>
        <taxon>Alicyclobacillaceae</taxon>
        <taxon>Alicyclobacillus</taxon>
    </lineage>
</organism>
<dbReference type="eggNOG" id="COG1331">
    <property type="taxonomic scope" value="Bacteria"/>
</dbReference>
<protein>
    <recommendedName>
        <fullName evidence="1">Spermatogenesis-associated protein 20-like TRX domain-containing protein</fullName>
    </recommendedName>
</protein>
<dbReference type="SUPFAM" id="SSF48208">
    <property type="entry name" value="Six-hairpin glycosidases"/>
    <property type="match status" value="1"/>
</dbReference>
<dbReference type="CDD" id="cd02955">
    <property type="entry name" value="SSP411"/>
    <property type="match status" value="1"/>
</dbReference>
<dbReference type="STRING" id="392015.SAMN05421543_109125"/>
<dbReference type="AlphaFoldDB" id="A0A1I7JD73"/>